<dbReference type="EMBL" id="LHZA01000090">
    <property type="protein sequence ID" value="KXV01466.1"/>
    <property type="molecule type" value="Genomic_DNA"/>
</dbReference>
<dbReference type="Proteomes" id="UP000075473">
    <property type="component" value="Unassembled WGS sequence"/>
</dbReference>
<sequence>MITTWRKEITYALKENGETWDDVIACTLSPKQWDIEFDDGYGTSCGKAFTAWTKYHVYFPAVYDGSEWVESVPRNPCDVAKEHVGGQ</sequence>
<comment type="caution">
    <text evidence="1">The sequence shown here is derived from an EMBL/GenBank/DDBJ whole genome shotgun (WGS) entry which is preliminary data.</text>
</comment>
<evidence type="ECO:0000313" key="2">
    <source>
        <dbReference type="Proteomes" id="UP000075473"/>
    </source>
</evidence>
<dbReference type="AlphaFoldDB" id="A0A149QVY1"/>
<proteinExistence type="predicted"/>
<dbReference type="PATRIC" id="fig|178900.5.peg.207"/>
<protein>
    <submittedName>
        <fullName evidence="1">Uncharacterized protein</fullName>
    </submittedName>
</protein>
<name>A0A149QVY1_9PROT</name>
<organism evidence="1 2">
    <name type="scientific">Acetobacter cerevisiae</name>
    <dbReference type="NCBI Taxonomy" id="178900"/>
    <lineage>
        <taxon>Bacteria</taxon>
        <taxon>Pseudomonadati</taxon>
        <taxon>Pseudomonadota</taxon>
        <taxon>Alphaproteobacteria</taxon>
        <taxon>Acetobacterales</taxon>
        <taxon>Acetobacteraceae</taxon>
        <taxon>Acetobacter</taxon>
    </lineage>
</organism>
<accession>A0A149QVY1</accession>
<evidence type="ECO:0000313" key="1">
    <source>
        <dbReference type="EMBL" id="KXV01466.1"/>
    </source>
</evidence>
<gene>
    <name evidence="1" type="ORF">AD928_01530</name>
</gene>
<reference evidence="1 2" key="1">
    <citation type="submission" date="2015-06" db="EMBL/GenBank/DDBJ databases">
        <title>Improved classification and identification of acetic acid bacteria using matrix-assisted laser desorption/ionization time-of-flight mass spectrometry; Gluconobacter nephelii and Gluconobacter uchimurae are later heterotypic synonyms of Gluconobacter japonicus and Gluconobacter oxydans, respectively.</title>
        <authorList>
            <person name="Li L."/>
            <person name="Cleenwerck I."/>
            <person name="De Vuyst L."/>
            <person name="Vandamme P."/>
        </authorList>
    </citation>
    <scope>NUCLEOTIDE SEQUENCE [LARGE SCALE GENOMIC DNA]</scope>
    <source>
        <strain evidence="1 2">LMG 1625</strain>
    </source>
</reference>